<dbReference type="EMBL" id="ABJB011057977">
    <property type="status" value="NOT_ANNOTATED_CDS"/>
    <property type="molecule type" value="Genomic_DNA"/>
</dbReference>
<protein>
    <recommendedName>
        <fullName evidence="1">Diacylglycerol kinase type I N-terminal domain-containing protein</fullName>
    </recommendedName>
</protein>
<proteinExistence type="predicted"/>
<dbReference type="SUPFAM" id="SSF47473">
    <property type="entry name" value="EF-hand"/>
    <property type="match status" value="1"/>
</dbReference>
<dbReference type="Pfam" id="PF14513">
    <property type="entry name" value="DAG_kinase_N"/>
    <property type="match status" value="1"/>
</dbReference>
<accession>B7QJR0</accession>
<dbReference type="HOGENOM" id="CLU_2243206_0_0_1"/>
<dbReference type="VEuPathDB" id="VectorBase:ISCP_028337"/>
<reference evidence="2 4" key="1">
    <citation type="submission" date="2008-03" db="EMBL/GenBank/DDBJ databases">
        <title>Annotation of Ixodes scapularis.</title>
        <authorList>
            <consortium name="Ixodes scapularis Genome Project Consortium"/>
            <person name="Caler E."/>
            <person name="Hannick L.I."/>
            <person name="Bidwell S."/>
            <person name="Joardar V."/>
            <person name="Thiagarajan M."/>
            <person name="Amedeo P."/>
            <person name="Galinsky K.J."/>
            <person name="Schobel S."/>
            <person name="Inman J."/>
            <person name="Hostetler J."/>
            <person name="Miller J."/>
            <person name="Hammond M."/>
            <person name="Megy K."/>
            <person name="Lawson D."/>
            <person name="Kodira C."/>
            <person name="Sutton G."/>
            <person name="Meyer J."/>
            <person name="Hill C.A."/>
            <person name="Birren B."/>
            <person name="Nene V."/>
            <person name="Collins F."/>
            <person name="Alarcon-Chaidez F."/>
            <person name="Wikel S."/>
            <person name="Strausberg R."/>
        </authorList>
    </citation>
    <scope>NUCLEOTIDE SEQUENCE [LARGE SCALE GENOMIC DNA]</scope>
    <source>
        <strain evidence="4">Wikel</strain>
        <strain evidence="2">Wikel colony</strain>
    </source>
</reference>
<keyword evidence="4" id="KW-1185">Reference proteome</keyword>
<sequence length="105" mass="11874">SSKKLPDVLEEFKENGALSKYNAEGKQKRETRDIDLEGFQAFMDTYLEMDTPRDLVKHLFLSFVRKPAPSRPPIADGRLLKVGLARPPRSRPPTDAVLCCDIQTT</sequence>
<evidence type="ECO:0000313" key="2">
    <source>
        <dbReference type="EMBL" id="EEC19082.1"/>
    </source>
</evidence>
<dbReference type="VEuPathDB" id="VectorBase:ISCI013644"/>
<organism>
    <name type="scientific">Ixodes scapularis</name>
    <name type="common">Black-legged tick</name>
    <name type="synonym">Deer tick</name>
    <dbReference type="NCBI Taxonomy" id="6945"/>
    <lineage>
        <taxon>Eukaryota</taxon>
        <taxon>Metazoa</taxon>
        <taxon>Ecdysozoa</taxon>
        <taxon>Arthropoda</taxon>
        <taxon>Chelicerata</taxon>
        <taxon>Arachnida</taxon>
        <taxon>Acari</taxon>
        <taxon>Parasitiformes</taxon>
        <taxon>Ixodida</taxon>
        <taxon>Ixodoidea</taxon>
        <taxon>Ixodidae</taxon>
        <taxon>Ixodinae</taxon>
        <taxon>Ixodes</taxon>
    </lineage>
</organism>
<feature type="domain" description="Diacylglycerol kinase type I N-terminal" evidence="1">
    <location>
        <begin position="1"/>
        <end position="72"/>
    </location>
</feature>
<feature type="non-terminal residue" evidence="2">
    <location>
        <position position="1"/>
    </location>
</feature>
<name>B7QJR0_IXOSC</name>
<dbReference type="EnsemblMetazoa" id="ISCW013644-RA">
    <property type="protein sequence ID" value="ISCW013644-PA"/>
    <property type="gene ID" value="ISCW013644"/>
</dbReference>
<evidence type="ECO:0000313" key="3">
    <source>
        <dbReference type="EnsemblMetazoa" id="ISCW013644-PA"/>
    </source>
</evidence>
<dbReference type="Gene3D" id="1.10.238.110">
    <property type="entry name" value="Diacylglycerol kinase alpha"/>
    <property type="match status" value="1"/>
</dbReference>
<dbReference type="Proteomes" id="UP000001555">
    <property type="component" value="Unassembled WGS sequence"/>
</dbReference>
<dbReference type="InterPro" id="IPR011992">
    <property type="entry name" value="EF-hand-dom_pair"/>
</dbReference>
<evidence type="ECO:0000313" key="4">
    <source>
        <dbReference type="Proteomes" id="UP000001555"/>
    </source>
</evidence>
<dbReference type="InterPro" id="IPR038199">
    <property type="entry name" value="DGK_typeI_N_sf"/>
</dbReference>
<dbReference type="VEuPathDB" id="VectorBase:ISCW013644"/>
<dbReference type="InterPro" id="IPR029477">
    <property type="entry name" value="DAG_kinase_typeI_N"/>
</dbReference>
<gene>
    <name evidence="2" type="ORF">IscW_ISCW013644</name>
</gene>
<dbReference type="EMBL" id="DS953616">
    <property type="protein sequence ID" value="EEC19082.1"/>
    <property type="molecule type" value="Genomic_DNA"/>
</dbReference>
<reference evidence="3" key="2">
    <citation type="submission" date="2020-05" db="UniProtKB">
        <authorList>
            <consortium name="EnsemblMetazoa"/>
        </authorList>
    </citation>
    <scope>IDENTIFICATION</scope>
    <source>
        <strain evidence="3">wikel</strain>
    </source>
</reference>
<dbReference type="InParanoid" id="B7QJR0"/>
<dbReference type="OrthoDB" id="242257at2759"/>
<dbReference type="EMBL" id="ABJB010663823">
    <property type="status" value="NOT_ANNOTATED_CDS"/>
    <property type="molecule type" value="Genomic_DNA"/>
</dbReference>
<dbReference type="PaxDb" id="6945-B7QJR0"/>
<evidence type="ECO:0000259" key="1">
    <source>
        <dbReference type="Pfam" id="PF14513"/>
    </source>
</evidence>
<dbReference type="AlphaFoldDB" id="B7QJR0"/>